<feature type="transmembrane region" description="Helical" evidence="1">
    <location>
        <begin position="242"/>
        <end position="265"/>
    </location>
</feature>
<dbReference type="AlphaFoldDB" id="A0A916VIJ0"/>
<dbReference type="InterPro" id="IPR009323">
    <property type="entry name" value="DUF979"/>
</dbReference>
<keyword evidence="1" id="KW-0472">Membrane</keyword>
<feature type="transmembrane region" description="Helical" evidence="1">
    <location>
        <begin position="57"/>
        <end position="75"/>
    </location>
</feature>
<proteinExistence type="predicted"/>
<dbReference type="Pfam" id="PF06166">
    <property type="entry name" value="DUF979"/>
    <property type="match status" value="1"/>
</dbReference>
<dbReference type="Proteomes" id="UP000677218">
    <property type="component" value="Unassembled WGS sequence"/>
</dbReference>
<feature type="transmembrane region" description="Helical" evidence="1">
    <location>
        <begin position="285"/>
        <end position="304"/>
    </location>
</feature>
<evidence type="ECO:0008006" key="4">
    <source>
        <dbReference type="Google" id="ProtNLM"/>
    </source>
</evidence>
<gene>
    <name evidence="2" type="ORF">LCB40_13300</name>
</gene>
<comment type="caution">
    <text evidence="2">The sequence shown here is derived from an EMBL/GenBank/DDBJ whole genome shotgun (WGS) entry which is preliminary data.</text>
</comment>
<organism evidence="2 3">
    <name type="scientific">Lactobacillus corticis</name>
    <dbReference type="NCBI Taxonomy" id="2201249"/>
    <lineage>
        <taxon>Bacteria</taxon>
        <taxon>Bacillati</taxon>
        <taxon>Bacillota</taxon>
        <taxon>Bacilli</taxon>
        <taxon>Lactobacillales</taxon>
        <taxon>Lactobacillaceae</taxon>
        <taxon>Lactobacillus</taxon>
    </lineage>
</organism>
<accession>A0A916VIJ0</accession>
<feature type="transmembrane region" description="Helical" evidence="1">
    <location>
        <begin position="119"/>
        <end position="138"/>
    </location>
</feature>
<keyword evidence="3" id="KW-1185">Reference proteome</keyword>
<evidence type="ECO:0000313" key="3">
    <source>
        <dbReference type="Proteomes" id="UP000677218"/>
    </source>
</evidence>
<feature type="transmembrane region" description="Helical" evidence="1">
    <location>
        <begin position="201"/>
        <end position="230"/>
    </location>
</feature>
<reference evidence="2" key="1">
    <citation type="submission" date="2020-08" db="EMBL/GenBank/DDBJ databases">
        <title>Taxonomic study for Lactobacillus species isolated from hardwood bark.</title>
        <authorList>
            <person name="Tohno M."/>
            <person name="Tanizawa Y."/>
        </authorList>
    </citation>
    <scope>NUCLEOTIDE SEQUENCE</scope>
    <source>
        <strain evidence="2">B40</strain>
    </source>
</reference>
<feature type="transmembrane region" description="Helical" evidence="1">
    <location>
        <begin position="159"/>
        <end position="181"/>
    </location>
</feature>
<feature type="transmembrane region" description="Helical" evidence="1">
    <location>
        <begin position="6"/>
        <end position="26"/>
    </location>
</feature>
<sequence length="305" mass="32196">MFTQYLSTFFYSLLGICMAIAGIEAIKDKSNPARIGTGFFWFILALLFIFGDLIPKAISGALVLVLGLLSLFKQVKVGKIAEIDASRASEYAKKLGIWLFLPSIVLALSAILVGSLTNWGGQIAIGIGAALALIVAMIETRAPIKLVYNDTQRMFRTMGTAGMLPQMLAMLGSVFTAAGVGTLVAKAVSGAFPTGNKLLGVTLYCIAMALFTIIMGNAFAAFAVITAAIGVPFVIAQGGSPVVVATLGMTAGYCGTLVTPMAANFNSLPVAFLEMKDQWGVIKQQLPIAVILLVLHIILMYILAF</sequence>
<keyword evidence="1" id="KW-1133">Transmembrane helix</keyword>
<feature type="transmembrane region" description="Helical" evidence="1">
    <location>
        <begin position="95"/>
        <end position="113"/>
    </location>
</feature>
<keyword evidence="1" id="KW-0812">Transmembrane</keyword>
<evidence type="ECO:0000313" key="2">
    <source>
        <dbReference type="EMBL" id="GFZ27450.1"/>
    </source>
</evidence>
<dbReference type="EMBL" id="BMAY01000011">
    <property type="protein sequence ID" value="GFZ27450.1"/>
    <property type="molecule type" value="Genomic_DNA"/>
</dbReference>
<evidence type="ECO:0000256" key="1">
    <source>
        <dbReference type="SAM" id="Phobius"/>
    </source>
</evidence>
<dbReference type="RefSeq" id="WP_212781138.1">
    <property type="nucleotide sequence ID" value="NZ_BMAY01000011.1"/>
</dbReference>
<name>A0A916VIJ0_9LACO</name>
<protein>
    <recommendedName>
        <fullName evidence="4">DUF979 domain-containing protein</fullName>
    </recommendedName>
</protein>